<evidence type="ECO:0000256" key="5">
    <source>
        <dbReference type="PIRSR" id="PIRSR000018-51"/>
    </source>
</evidence>
<name>A0A4R6QH21_9BURK</name>
<comment type="caution">
    <text evidence="7">The sequence shown here is derived from an EMBL/GenBank/DDBJ whole genome shotgun (WGS) entry which is preliminary data.</text>
</comment>
<proteinExistence type="predicted"/>
<comment type="cofactor">
    <cofactor evidence="4">
        <name>heme c</name>
        <dbReference type="ChEBI" id="CHEBI:61717"/>
    </cofactor>
    <text evidence="4">Binds 3 heme c groups covalently per subunit.</text>
</comment>
<dbReference type="InterPro" id="IPR051459">
    <property type="entry name" value="Cytochrome_c-type_DH"/>
</dbReference>
<dbReference type="PANTHER" id="PTHR35008:SF4">
    <property type="entry name" value="BLL4482 PROTEIN"/>
    <property type="match status" value="1"/>
</dbReference>
<keyword evidence="1 4" id="KW-0349">Heme</keyword>
<dbReference type="OrthoDB" id="9809720at2"/>
<feature type="binding site" description="axial binding residue" evidence="5">
    <location>
        <position position="211"/>
    </location>
    <ligand>
        <name>heme c</name>
        <dbReference type="ChEBI" id="CHEBI:61717"/>
        <label>2</label>
    </ligand>
    <ligandPart>
        <name>Fe</name>
        <dbReference type="ChEBI" id="CHEBI:18248"/>
    </ligandPart>
</feature>
<feature type="binding site" description="covalent" evidence="4">
    <location>
        <position position="210"/>
    </location>
    <ligand>
        <name>heme c</name>
        <dbReference type="ChEBI" id="CHEBI:61717"/>
        <label>2</label>
    </ligand>
</feature>
<evidence type="ECO:0000313" key="8">
    <source>
        <dbReference type="Proteomes" id="UP000295361"/>
    </source>
</evidence>
<feature type="domain" description="Cytochrome c" evidence="6">
    <location>
        <begin position="47"/>
        <end position="150"/>
    </location>
</feature>
<dbReference type="InterPro" id="IPR009056">
    <property type="entry name" value="Cyt_c-like_dom"/>
</dbReference>
<feature type="binding site" description="covalent" evidence="4">
    <location>
        <position position="207"/>
    </location>
    <ligand>
        <name>heme c</name>
        <dbReference type="ChEBI" id="CHEBI:61717"/>
        <label>2</label>
    </ligand>
</feature>
<dbReference type="Proteomes" id="UP000295361">
    <property type="component" value="Unassembled WGS sequence"/>
</dbReference>
<evidence type="ECO:0000256" key="2">
    <source>
        <dbReference type="ARBA" id="ARBA00022723"/>
    </source>
</evidence>
<dbReference type="PROSITE" id="PS51007">
    <property type="entry name" value="CYTC"/>
    <property type="match status" value="3"/>
</dbReference>
<evidence type="ECO:0000313" key="7">
    <source>
        <dbReference type="EMBL" id="TDP61881.1"/>
    </source>
</evidence>
<dbReference type="InterPro" id="IPR036909">
    <property type="entry name" value="Cyt_c-like_dom_sf"/>
</dbReference>
<keyword evidence="3 5" id="KW-0408">Iron</keyword>
<dbReference type="AlphaFoldDB" id="A0A4R6QH21"/>
<dbReference type="PANTHER" id="PTHR35008">
    <property type="entry name" value="BLL4482 PROTEIN-RELATED"/>
    <property type="match status" value="1"/>
</dbReference>
<feature type="binding site" description="covalent" evidence="4">
    <location>
        <position position="64"/>
    </location>
    <ligand>
        <name>heme c</name>
        <dbReference type="ChEBI" id="CHEBI:61717"/>
        <label>1</label>
    </ligand>
</feature>
<dbReference type="SUPFAM" id="SSF46626">
    <property type="entry name" value="Cytochrome c"/>
    <property type="match status" value="3"/>
</dbReference>
<dbReference type="GO" id="GO:0016020">
    <property type="term" value="C:membrane"/>
    <property type="evidence" value="ECO:0007669"/>
    <property type="project" value="InterPro"/>
</dbReference>
<evidence type="ECO:0000256" key="4">
    <source>
        <dbReference type="PIRSR" id="PIRSR000018-50"/>
    </source>
</evidence>
<feature type="domain" description="Cytochrome c" evidence="6">
    <location>
        <begin position="314"/>
        <end position="404"/>
    </location>
</feature>
<reference evidence="7 8" key="1">
    <citation type="submission" date="2019-03" db="EMBL/GenBank/DDBJ databases">
        <title>Genomic Encyclopedia of Type Strains, Phase IV (KMG-IV): sequencing the most valuable type-strain genomes for metagenomic binning, comparative biology and taxonomic classification.</title>
        <authorList>
            <person name="Goeker M."/>
        </authorList>
    </citation>
    <scope>NUCLEOTIDE SEQUENCE [LARGE SCALE GENOMIC DNA]</scope>
    <source>
        <strain evidence="7 8">DSM 16998</strain>
    </source>
</reference>
<dbReference type="InterPro" id="IPR014353">
    <property type="entry name" value="Membr-bd_ADH_cyt_c"/>
</dbReference>
<dbReference type="GO" id="GO:0005506">
    <property type="term" value="F:iron ion binding"/>
    <property type="evidence" value="ECO:0007669"/>
    <property type="project" value="InterPro"/>
</dbReference>
<dbReference type="EMBL" id="SNXS01000010">
    <property type="protein sequence ID" value="TDP61881.1"/>
    <property type="molecule type" value="Genomic_DNA"/>
</dbReference>
<feature type="binding site" description="axial binding residue" evidence="5">
    <location>
        <position position="331"/>
    </location>
    <ligand>
        <name>heme c</name>
        <dbReference type="ChEBI" id="CHEBI:61717"/>
        <label>3</label>
    </ligand>
    <ligandPart>
        <name>Fe</name>
        <dbReference type="ChEBI" id="CHEBI:18248"/>
    </ligandPart>
</feature>
<protein>
    <submittedName>
        <fullName evidence="7">Mono/diheme cytochrome c family protein</fullName>
    </submittedName>
</protein>
<sequence>MSRPMKFALLLLAMGMAAVALVWALNVRDESPMTALADRPAAAPNAEQIRRGEYLARAGNCAACHTARGGTPYAGGRGIDTPFGTLFAGNLTPDPTTGLGDWSADEFWRALHNGRSKSGRLLYPAFPYASYTKISRGDADAIHAYLQSLPPVQQATPAHELRFPYNTQAALAVWRALYFSPGVYRNEPAQTVAWNRGAYLVQGLGHCNACHAARNSWGASESGLGGGLIPMQGWYAPSLADPAQAGVAHWELGEIVALFKTGMARGASVSGPMSEVVRGSTQYLSDADLRAMAGYLKALPQRPLAYAKAAAAPPAERLGTEVYEQHCASCHGKQGQGEPGIYPALAGNRAVTMEPGVNVLRAILQGGFAPATAAHPRPFGMPPFAVALSDAEIAAVASHVRQQWGNTASPLTAFEVSRARGKRAD</sequence>
<organism evidence="7 8">
    <name type="scientific">Roseateles toxinivorans</name>
    <dbReference type="NCBI Taxonomy" id="270368"/>
    <lineage>
        <taxon>Bacteria</taxon>
        <taxon>Pseudomonadati</taxon>
        <taxon>Pseudomonadota</taxon>
        <taxon>Betaproteobacteria</taxon>
        <taxon>Burkholderiales</taxon>
        <taxon>Sphaerotilaceae</taxon>
        <taxon>Roseateles</taxon>
    </lineage>
</organism>
<dbReference type="PIRSF" id="PIRSF000018">
    <property type="entry name" value="Mb_ADH_cyt_c"/>
    <property type="match status" value="1"/>
</dbReference>
<dbReference type="GO" id="GO:0009055">
    <property type="term" value="F:electron transfer activity"/>
    <property type="evidence" value="ECO:0007669"/>
    <property type="project" value="InterPro"/>
</dbReference>
<keyword evidence="2 5" id="KW-0479">Metal-binding</keyword>
<dbReference type="Pfam" id="PF00034">
    <property type="entry name" value="Cytochrom_C"/>
    <property type="match status" value="2"/>
</dbReference>
<dbReference type="InParanoid" id="A0A4R6QH21"/>
<feature type="binding site" description="covalent" evidence="4">
    <location>
        <position position="61"/>
    </location>
    <ligand>
        <name>heme c</name>
        <dbReference type="ChEBI" id="CHEBI:61717"/>
        <label>1</label>
    </ligand>
</feature>
<dbReference type="RefSeq" id="WP_133703423.1">
    <property type="nucleotide sequence ID" value="NZ_SNXS01000010.1"/>
</dbReference>
<evidence type="ECO:0000256" key="3">
    <source>
        <dbReference type="ARBA" id="ARBA00023004"/>
    </source>
</evidence>
<dbReference type="Gene3D" id="1.10.760.10">
    <property type="entry name" value="Cytochrome c-like domain"/>
    <property type="match status" value="3"/>
</dbReference>
<feature type="binding site" description="axial binding residue" evidence="5">
    <location>
        <position position="65"/>
    </location>
    <ligand>
        <name>heme c</name>
        <dbReference type="ChEBI" id="CHEBI:61717"/>
        <label>1</label>
    </ligand>
    <ligandPart>
        <name>Fe</name>
        <dbReference type="ChEBI" id="CHEBI:18248"/>
    </ligandPart>
</feature>
<gene>
    <name evidence="7" type="ORF">DES47_11094</name>
</gene>
<keyword evidence="8" id="KW-1185">Reference proteome</keyword>
<feature type="binding site" description="covalent" evidence="4">
    <location>
        <position position="330"/>
    </location>
    <ligand>
        <name>heme c</name>
        <dbReference type="ChEBI" id="CHEBI:61717"/>
        <label>3</label>
    </ligand>
</feature>
<feature type="binding site" description="covalent" evidence="4">
    <location>
        <position position="327"/>
    </location>
    <ligand>
        <name>heme c</name>
        <dbReference type="ChEBI" id="CHEBI:61717"/>
        <label>3</label>
    </ligand>
</feature>
<dbReference type="GO" id="GO:0016614">
    <property type="term" value="F:oxidoreductase activity, acting on CH-OH group of donors"/>
    <property type="evidence" value="ECO:0007669"/>
    <property type="project" value="InterPro"/>
</dbReference>
<feature type="domain" description="Cytochrome c" evidence="6">
    <location>
        <begin position="192"/>
        <end position="300"/>
    </location>
</feature>
<evidence type="ECO:0000256" key="1">
    <source>
        <dbReference type="ARBA" id="ARBA00022617"/>
    </source>
</evidence>
<evidence type="ECO:0000259" key="6">
    <source>
        <dbReference type="PROSITE" id="PS51007"/>
    </source>
</evidence>
<dbReference type="GO" id="GO:0020037">
    <property type="term" value="F:heme binding"/>
    <property type="evidence" value="ECO:0007669"/>
    <property type="project" value="InterPro"/>
</dbReference>
<accession>A0A4R6QH21</accession>